<keyword evidence="4 6" id="KW-0808">Transferase</keyword>
<organism evidence="6 7">
    <name type="scientific">Candidatus Giovannonibacteria bacterium GW2011_GWB1_44_23</name>
    <dbReference type="NCBI Taxonomy" id="1618652"/>
    <lineage>
        <taxon>Bacteria</taxon>
        <taxon>Candidatus Giovannoniibacteriota</taxon>
    </lineage>
</organism>
<reference evidence="6 7" key="1">
    <citation type="journal article" date="2015" name="Nature">
        <title>rRNA introns, odd ribosomes, and small enigmatic genomes across a large radiation of phyla.</title>
        <authorList>
            <person name="Brown C.T."/>
            <person name="Hug L.A."/>
            <person name="Thomas B.C."/>
            <person name="Sharon I."/>
            <person name="Castelle C.J."/>
            <person name="Singh A."/>
            <person name="Wilkins M.J."/>
            <person name="Williams K.H."/>
            <person name="Banfield J.F."/>
        </authorList>
    </citation>
    <scope>NUCLEOTIDE SEQUENCE [LARGE SCALE GENOMIC DNA]</scope>
</reference>
<dbReference type="InterPro" id="IPR007848">
    <property type="entry name" value="Small_mtfrase_dom"/>
</dbReference>
<dbReference type="GO" id="GO:0003676">
    <property type="term" value="F:nucleic acid binding"/>
    <property type="evidence" value="ECO:0007669"/>
    <property type="project" value="InterPro"/>
</dbReference>
<dbReference type="InterPro" id="IPR046977">
    <property type="entry name" value="RsmC/RlmG"/>
</dbReference>
<sequence length="287" mass="33122">MRDYQKIIQEYDNQHIIRHEWGQNATALFNRVVKLWNKINVGEKIAISSYKKLGIKSAVKFLEKNGLNAKIVGKGPDNLRLVEIEKDSSKLLEVIDTQEIINFDFNSREYQVNVGDAIFSKTDLDAGTRFLLETFLETKIDLNNRNVADLGSGWGAISLVLVNEFPLIQITAYEKEDSSIEVSQINLENYPNVTIIKTDLAQKDSRDIEKNREKFDYIVSNPPFHAKKDERTLIFENAKKLLKTGGEMFFVTEGHFVGRFRKTAMSFFSILEEKNKDLWVVFRCKKN</sequence>
<evidence type="ECO:0000259" key="5">
    <source>
        <dbReference type="Pfam" id="PF05175"/>
    </source>
</evidence>
<keyword evidence="1" id="KW-0963">Cytoplasm</keyword>
<evidence type="ECO:0000256" key="3">
    <source>
        <dbReference type="ARBA" id="ARBA00022603"/>
    </source>
</evidence>
<protein>
    <submittedName>
        <fullName evidence="6">16S rRNA methyltransferase</fullName>
    </submittedName>
</protein>
<evidence type="ECO:0000313" key="7">
    <source>
        <dbReference type="Proteomes" id="UP000033977"/>
    </source>
</evidence>
<dbReference type="AlphaFoldDB" id="A0A0G1LBB8"/>
<evidence type="ECO:0000256" key="2">
    <source>
        <dbReference type="ARBA" id="ARBA00022552"/>
    </source>
</evidence>
<name>A0A0G1LBB8_9BACT</name>
<dbReference type="Proteomes" id="UP000033977">
    <property type="component" value="Unassembled WGS sequence"/>
</dbReference>
<dbReference type="Gene3D" id="3.40.50.150">
    <property type="entry name" value="Vaccinia Virus protein VP39"/>
    <property type="match status" value="1"/>
</dbReference>
<evidence type="ECO:0000256" key="1">
    <source>
        <dbReference type="ARBA" id="ARBA00022490"/>
    </source>
</evidence>
<dbReference type="GO" id="GO:0008170">
    <property type="term" value="F:N-methyltransferase activity"/>
    <property type="evidence" value="ECO:0007669"/>
    <property type="project" value="UniProtKB-ARBA"/>
</dbReference>
<dbReference type="InterPro" id="IPR029063">
    <property type="entry name" value="SAM-dependent_MTases_sf"/>
</dbReference>
<accession>A0A0G1LBB8</accession>
<dbReference type="InterPro" id="IPR002052">
    <property type="entry name" value="DNA_methylase_N6_adenine_CS"/>
</dbReference>
<dbReference type="EMBL" id="LCIN01000007">
    <property type="protein sequence ID" value="KKT57229.1"/>
    <property type="molecule type" value="Genomic_DNA"/>
</dbReference>
<comment type="caution">
    <text evidence="6">The sequence shown here is derived from an EMBL/GenBank/DDBJ whole genome shotgun (WGS) entry which is preliminary data.</text>
</comment>
<dbReference type="GO" id="GO:0006364">
    <property type="term" value="P:rRNA processing"/>
    <property type="evidence" value="ECO:0007669"/>
    <property type="project" value="UniProtKB-KW"/>
</dbReference>
<dbReference type="CDD" id="cd02440">
    <property type="entry name" value="AdoMet_MTases"/>
    <property type="match status" value="1"/>
</dbReference>
<dbReference type="GO" id="GO:0032259">
    <property type="term" value="P:methylation"/>
    <property type="evidence" value="ECO:0007669"/>
    <property type="project" value="UniProtKB-KW"/>
</dbReference>
<keyword evidence="2" id="KW-0698">rRNA processing</keyword>
<dbReference type="PANTHER" id="PTHR47816:SF4">
    <property type="entry name" value="RIBOSOMAL RNA SMALL SUBUNIT METHYLTRANSFERASE C"/>
    <property type="match status" value="1"/>
</dbReference>
<dbReference type="PANTHER" id="PTHR47816">
    <property type="entry name" value="RIBOSOMAL RNA SMALL SUBUNIT METHYLTRANSFERASE C"/>
    <property type="match status" value="1"/>
</dbReference>
<evidence type="ECO:0000313" key="6">
    <source>
        <dbReference type="EMBL" id="KKT57229.1"/>
    </source>
</evidence>
<proteinExistence type="predicted"/>
<evidence type="ECO:0000256" key="4">
    <source>
        <dbReference type="ARBA" id="ARBA00022679"/>
    </source>
</evidence>
<dbReference type="Pfam" id="PF05175">
    <property type="entry name" value="MTS"/>
    <property type="match status" value="1"/>
</dbReference>
<dbReference type="GO" id="GO:0008757">
    <property type="term" value="F:S-adenosylmethionine-dependent methyltransferase activity"/>
    <property type="evidence" value="ECO:0007669"/>
    <property type="project" value="InterPro"/>
</dbReference>
<dbReference type="PROSITE" id="PS00092">
    <property type="entry name" value="N6_MTASE"/>
    <property type="match status" value="1"/>
</dbReference>
<dbReference type="SUPFAM" id="SSF53335">
    <property type="entry name" value="S-adenosyl-L-methionine-dependent methyltransferases"/>
    <property type="match status" value="1"/>
</dbReference>
<feature type="domain" description="Methyltransferase small" evidence="5">
    <location>
        <begin position="111"/>
        <end position="256"/>
    </location>
</feature>
<keyword evidence="3 6" id="KW-0489">Methyltransferase</keyword>
<gene>
    <name evidence="6" type="ORF">UW49_C0007G0109</name>
</gene>